<dbReference type="SUPFAM" id="SSF90112">
    <property type="entry name" value="Neurotransmitter-gated ion-channel transmembrane pore"/>
    <property type="match status" value="1"/>
</dbReference>
<evidence type="ECO:0000313" key="3">
    <source>
        <dbReference type="EMBL" id="CAH1802891.1"/>
    </source>
</evidence>
<sequence length="150" mass="16988">MVLKRKPLFYIYNLIIPCGLLLIVSIMGFLMPIASGARAPLSIMVLLSMTVLQLNVSSTIPIQSENTPLISQYIGYILLFMSLNVILTIVSLNIYYRDHYGNRMSNMTRNVMLGVFGRLVCKTLPKSKADRKHINNMFTNNGQMKTKINK</sequence>
<reference evidence="3" key="1">
    <citation type="submission" date="2022-03" db="EMBL/GenBank/DDBJ databases">
        <authorList>
            <person name="Martin C."/>
        </authorList>
    </citation>
    <scope>NUCLEOTIDE SEQUENCE</scope>
</reference>
<dbReference type="InterPro" id="IPR006029">
    <property type="entry name" value="Neurotrans-gated_channel_TM"/>
</dbReference>
<dbReference type="GO" id="GO:0016020">
    <property type="term" value="C:membrane"/>
    <property type="evidence" value="ECO:0007669"/>
    <property type="project" value="InterPro"/>
</dbReference>
<organism evidence="3 4">
    <name type="scientific">Owenia fusiformis</name>
    <name type="common">Polychaete worm</name>
    <dbReference type="NCBI Taxonomy" id="6347"/>
    <lineage>
        <taxon>Eukaryota</taxon>
        <taxon>Metazoa</taxon>
        <taxon>Spiralia</taxon>
        <taxon>Lophotrochozoa</taxon>
        <taxon>Annelida</taxon>
        <taxon>Polychaeta</taxon>
        <taxon>Sedentaria</taxon>
        <taxon>Canalipalpata</taxon>
        <taxon>Sabellida</taxon>
        <taxon>Oweniida</taxon>
        <taxon>Oweniidae</taxon>
        <taxon>Owenia</taxon>
    </lineage>
</organism>
<dbReference type="EMBL" id="CAIIXF020000155">
    <property type="protein sequence ID" value="CAH1802891.1"/>
    <property type="molecule type" value="Genomic_DNA"/>
</dbReference>
<keyword evidence="1" id="KW-1133">Transmembrane helix</keyword>
<proteinExistence type="predicted"/>
<evidence type="ECO:0000259" key="2">
    <source>
        <dbReference type="Pfam" id="PF02932"/>
    </source>
</evidence>
<dbReference type="Pfam" id="PF02932">
    <property type="entry name" value="Neur_chan_memb"/>
    <property type="match status" value="1"/>
</dbReference>
<dbReference type="Gene3D" id="1.20.58.390">
    <property type="entry name" value="Neurotransmitter-gated ion-channel transmembrane domain"/>
    <property type="match status" value="1"/>
</dbReference>
<dbReference type="InterPro" id="IPR038050">
    <property type="entry name" value="Neuro_actylchol_rec"/>
</dbReference>
<keyword evidence="1" id="KW-0812">Transmembrane</keyword>
<dbReference type="GO" id="GO:0004888">
    <property type="term" value="F:transmembrane signaling receptor activity"/>
    <property type="evidence" value="ECO:0007669"/>
    <property type="project" value="InterPro"/>
</dbReference>
<dbReference type="PANTHER" id="PTHR18945">
    <property type="entry name" value="NEUROTRANSMITTER GATED ION CHANNEL"/>
    <property type="match status" value="1"/>
</dbReference>
<keyword evidence="1" id="KW-0472">Membrane</keyword>
<accession>A0A8S4QB80</accession>
<name>A0A8S4QB80_OWEFU</name>
<gene>
    <name evidence="3" type="ORF">OFUS_LOCUS26530</name>
</gene>
<evidence type="ECO:0000256" key="1">
    <source>
        <dbReference type="SAM" id="Phobius"/>
    </source>
</evidence>
<dbReference type="AlphaFoldDB" id="A0A8S4QB80"/>
<dbReference type="GO" id="GO:0005216">
    <property type="term" value="F:monoatomic ion channel activity"/>
    <property type="evidence" value="ECO:0007669"/>
    <property type="project" value="InterPro"/>
</dbReference>
<keyword evidence="4" id="KW-1185">Reference proteome</keyword>
<dbReference type="InterPro" id="IPR036719">
    <property type="entry name" value="Neuro-gated_channel_TM_sf"/>
</dbReference>
<comment type="caution">
    <text evidence="3">The sequence shown here is derived from an EMBL/GenBank/DDBJ whole genome shotgun (WGS) entry which is preliminary data.</text>
</comment>
<dbReference type="OrthoDB" id="5975154at2759"/>
<dbReference type="CDD" id="cd19051">
    <property type="entry name" value="LGIC_TM_cation"/>
    <property type="match status" value="1"/>
</dbReference>
<evidence type="ECO:0000313" key="4">
    <source>
        <dbReference type="Proteomes" id="UP000749559"/>
    </source>
</evidence>
<feature type="domain" description="Neurotransmitter-gated ion-channel transmembrane" evidence="2">
    <location>
        <begin position="14"/>
        <end position="135"/>
    </location>
</feature>
<protein>
    <recommendedName>
        <fullName evidence="2">Neurotransmitter-gated ion-channel transmembrane domain-containing protein</fullName>
    </recommendedName>
</protein>
<dbReference type="Proteomes" id="UP000749559">
    <property type="component" value="Unassembled WGS sequence"/>
</dbReference>
<feature type="transmembrane region" description="Helical" evidence="1">
    <location>
        <begin position="74"/>
        <end position="96"/>
    </location>
</feature>
<feature type="transmembrane region" description="Helical" evidence="1">
    <location>
        <begin position="12"/>
        <end position="34"/>
    </location>
</feature>
<dbReference type="InterPro" id="IPR006201">
    <property type="entry name" value="Neur_channel"/>
</dbReference>